<dbReference type="PANTHER" id="PTHR30250:SF11">
    <property type="entry name" value="O-ANTIGEN TRANSPORTER-RELATED"/>
    <property type="match status" value="1"/>
</dbReference>
<dbReference type="STRING" id="63186.ZOBELLIA_1109"/>
<evidence type="ECO:0000313" key="7">
    <source>
        <dbReference type="EMBL" id="CAZ95167.1"/>
    </source>
</evidence>
<evidence type="ECO:0000256" key="2">
    <source>
        <dbReference type="ARBA" id="ARBA00022475"/>
    </source>
</evidence>
<feature type="transmembrane region" description="Helical" evidence="6">
    <location>
        <begin position="251"/>
        <end position="271"/>
    </location>
</feature>
<keyword evidence="5 6" id="KW-0472">Membrane</keyword>
<name>G0L2S7_ZOBGA</name>
<dbReference type="AlphaFoldDB" id="G0L2S7"/>
<organism evidence="7 8">
    <name type="scientific">Zobellia galactanivorans (strain DSM 12802 / CCUG 47099 / CIP 106680 / NCIMB 13871 / Dsij)</name>
    <dbReference type="NCBI Taxonomy" id="63186"/>
    <lineage>
        <taxon>Bacteria</taxon>
        <taxon>Pseudomonadati</taxon>
        <taxon>Bacteroidota</taxon>
        <taxon>Flavobacteriia</taxon>
        <taxon>Flavobacteriales</taxon>
        <taxon>Flavobacteriaceae</taxon>
        <taxon>Zobellia</taxon>
    </lineage>
</organism>
<feature type="transmembrane region" description="Helical" evidence="6">
    <location>
        <begin position="127"/>
        <end position="146"/>
    </location>
</feature>
<feature type="transmembrane region" description="Helical" evidence="6">
    <location>
        <begin position="158"/>
        <end position="181"/>
    </location>
</feature>
<proteinExistence type="predicted"/>
<dbReference type="Proteomes" id="UP000008898">
    <property type="component" value="Chromosome"/>
</dbReference>
<evidence type="ECO:0000256" key="3">
    <source>
        <dbReference type="ARBA" id="ARBA00022692"/>
    </source>
</evidence>
<accession>G0L2S7</accession>
<feature type="transmembrane region" description="Helical" evidence="6">
    <location>
        <begin position="21"/>
        <end position="41"/>
    </location>
</feature>
<feature type="transmembrane region" description="Helical" evidence="6">
    <location>
        <begin position="187"/>
        <end position="204"/>
    </location>
</feature>
<gene>
    <name evidence="7" type="ordered locus">zobellia_1109</name>
</gene>
<keyword evidence="4 6" id="KW-1133">Transmembrane helix</keyword>
<dbReference type="EMBL" id="FP476056">
    <property type="protein sequence ID" value="CAZ95167.1"/>
    <property type="molecule type" value="Genomic_DNA"/>
</dbReference>
<dbReference type="PANTHER" id="PTHR30250">
    <property type="entry name" value="PST FAMILY PREDICTED COLANIC ACID TRANSPORTER"/>
    <property type="match status" value="1"/>
</dbReference>
<dbReference type="PATRIC" id="fig|63186.3.peg.1093"/>
<dbReference type="OrthoDB" id="7011692at2"/>
<keyword evidence="8" id="KW-1185">Reference proteome</keyword>
<dbReference type="RefSeq" id="WP_013992476.1">
    <property type="nucleotide sequence ID" value="NC_015844.1"/>
</dbReference>
<reference evidence="8" key="1">
    <citation type="submission" date="2009-07" db="EMBL/GenBank/DDBJ databases">
        <title>Complete genome sequence of Zobellia galactanivorans Dsij.</title>
        <authorList>
            <consortium name="Genoscope - CEA"/>
        </authorList>
    </citation>
    <scope>NUCLEOTIDE SEQUENCE [LARGE SCALE GENOMIC DNA]</scope>
    <source>
        <strain evidence="8">DSM 12802 / CCUG 47099 / CIP 106680 / NCIMB 13871 / Dsij</strain>
    </source>
</reference>
<dbReference type="HOGENOM" id="CLU_586314_0_0_10"/>
<protein>
    <submittedName>
        <fullName evidence="7">O-antigen transporter</fullName>
    </submittedName>
</protein>
<feature type="transmembrane region" description="Helical" evidence="6">
    <location>
        <begin position="53"/>
        <end position="75"/>
    </location>
</feature>
<feature type="transmembrane region" description="Helical" evidence="6">
    <location>
        <begin position="224"/>
        <end position="245"/>
    </location>
</feature>
<feature type="transmembrane region" description="Helical" evidence="6">
    <location>
        <begin position="376"/>
        <end position="394"/>
    </location>
</feature>
<feature type="transmembrane region" description="Helical" evidence="6">
    <location>
        <begin position="345"/>
        <end position="364"/>
    </location>
</feature>
<sequence length="452" mass="50333">MSLKKRVLSNGLASVFQKGIRVLEQLFLVPFFISAWGAAYYGEWLTLTIIPSIIAFSNLGFGSAAANSFVLSYAAGRKQEAANISKTGIYIITIMVFVAMMISSIAIFTLDHFHVFDKSLIDSQEAILAVSILIFAQLLNFYLQLIEAYYRAAEKAALSINLITSKAAANLGAGLLVLLLGYGIVEFAISQLLVMLVFMALYWIKGRQVIGLFKIHRGQRDNTILKAITTKGLSYLMLPLWQIIYFQGTTFVVRIVLGPEAVAIFNTVRTLSRSFNQVLYMVEPTVFPELINQIGRGDWKTAQKIFRLAILGVFALSAVGFVFLAVFGLWFYGIWTNHELEVPQAMWYLFISGMLLNALWYTTEMVFRAVNEPKKMGLYGVIAAALSVLLTYLLSHQMGLIGAAIGAVSLDLILVFLVMPEGCKIMRMSLKGLLVDGFNDFKSLKKLHFNRP</sequence>
<dbReference type="KEGG" id="zga:ZOBELLIA_1109"/>
<evidence type="ECO:0000256" key="6">
    <source>
        <dbReference type="SAM" id="Phobius"/>
    </source>
</evidence>
<feature type="transmembrane region" description="Helical" evidence="6">
    <location>
        <begin position="308"/>
        <end position="333"/>
    </location>
</feature>
<feature type="transmembrane region" description="Helical" evidence="6">
    <location>
        <begin position="87"/>
        <end position="107"/>
    </location>
</feature>
<evidence type="ECO:0000313" key="8">
    <source>
        <dbReference type="Proteomes" id="UP000008898"/>
    </source>
</evidence>
<dbReference type="GO" id="GO:0005886">
    <property type="term" value="C:plasma membrane"/>
    <property type="evidence" value="ECO:0007669"/>
    <property type="project" value="UniProtKB-SubCell"/>
</dbReference>
<reference evidence="7 8" key="2">
    <citation type="journal article" date="2012" name="Environ. Microbiol.">
        <title>Characterization of the first alginolytic operons in a marine bacterium: from their emergence in marine Flavobacteriia to their independent transfers to marine Proteobacteria and human gut Bacteroides.</title>
        <authorList>
            <person name="Thomas F."/>
            <person name="Barbeyron T."/>
            <person name="Tonon T."/>
            <person name="Genicot S."/>
            <person name="Czjzek M."/>
            <person name="Michel G."/>
        </authorList>
    </citation>
    <scope>NUCLEOTIDE SEQUENCE [LARGE SCALE GENOMIC DNA]</scope>
    <source>
        <strain evidence="8">DSM 12802 / CCUG 47099 / CIP 106680 / NCIMB 13871 / Dsij</strain>
    </source>
</reference>
<evidence type="ECO:0000256" key="4">
    <source>
        <dbReference type="ARBA" id="ARBA00022989"/>
    </source>
</evidence>
<keyword evidence="3 6" id="KW-0812">Transmembrane</keyword>
<comment type="subcellular location">
    <subcellularLocation>
        <location evidence="1">Cell membrane</location>
        <topology evidence="1">Multi-pass membrane protein</topology>
    </subcellularLocation>
</comment>
<evidence type="ECO:0000256" key="5">
    <source>
        <dbReference type="ARBA" id="ARBA00023136"/>
    </source>
</evidence>
<keyword evidence="2" id="KW-1003">Cell membrane</keyword>
<feature type="transmembrane region" description="Helical" evidence="6">
    <location>
        <begin position="400"/>
        <end position="419"/>
    </location>
</feature>
<evidence type="ECO:0000256" key="1">
    <source>
        <dbReference type="ARBA" id="ARBA00004651"/>
    </source>
</evidence>
<dbReference type="InterPro" id="IPR050833">
    <property type="entry name" value="Poly_Biosynth_Transport"/>
</dbReference>